<protein>
    <recommendedName>
        <fullName evidence="3">SH2 domain-containing protein</fullName>
    </recommendedName>
</protein>
<reference evidence="1 2" key="1">
    <citation type="submission" date="2019-10" db="EMBL/GenBank/DDBJ databases">
        <title>Assembly and Annotation for the nematode Trichostrongylus colubriformis.</title>
        <authorList>
            <person name="Martin J."/>
        </authorList>
    </citation>
    <scope>NUCLEOTIDE SEQUENCE [LARGE SCALE GENOMIC DNA]</scope>
    <source>
        <strain evidence="1">G859</strain>
        <tissue evidence="1">Whole worm</tissue>
    </source>
</reference>
<accession>A0AAN8I9U7</accession>
<dbReference type="AlphaFoldDB" id="A0AAN8I9U7"/>
<evidence type="ECO:0008006" key="3">
    <source>
        <dbReference type="Google" id="ProtNLM"/>
    </source>
</evidence>
<evidence type="ECO:0000313" key="2">
    <source>
        <dbReference type="Proteomes" id="UP001331761"/>
    </source>
</evidence>
<evidence type="ECO:0000313" key="1">
    <source>
        <dbReference type="EMBL" id="KAK5964561.1"/>
    </source>
</evidence>
<proteinExistence type="predicted"/>
<dbReference type="Proteomes" id="UP001331761">
    <property type="component" value="Unassembled WGS sequence"/>
</dbReference>
<dbReference type="EMBL" id="WIXE01025650">
    <property type="protein sequence ID" value="KAK5964561.1"/>
    <property type="molecule type" value="Genomic_DNA"/>
</dbReference>
<gene>
    <name evidence="1" type="ORF">GCK32_019648</name>
</gene>
<dbReference type="Gene3D" id="3.30.505.10">
    <property type="entry name" value="SH2 domain"/>
    <property type="match status" value="1"/>
</dbReference>
<comment type="caution">
    <text evidence="1">The sequence shown here is derived from an EMBL/GenBank/DDBJ whole genome shotgun (WGS) entry which is preliminary data.</text>
</comment>
<sequence>GIMDQYQRLLLCEGRQGERPEQNRRAEMARFVDEEAERIMADLENESWYHGALPFEDVICLITESGDFLLRSLEAQGGRGPVVGRLL</sequence>
<keyword evidence="2" id="KW-1185">Reference proteome</keyword>
<feature type="non-terminal residue" evidence="1">
    <location>
        <position position="1"/>
    </location>
</feature>
<organism evidence="1 2">
    <name type="scientific">Trichostrongylus colubriformis</name>
    <name type="common">Black scour worm</name>
    <dbReference type="NCBI Taxonomy" id="6319"/>
    <lineage>
        <taxon>Eukaryota</taxon>
        <taxon>Metazoa</taxon>
        <taxon>Ecdysozoa</taxon>
        <taxon>Nematoda</taxon>
        <taxon>Chromadorea</taxon>
        <taxon>Rhabditida</taxon>
        <taxon>Rhabditina</taxon>
        <taxon>Rhabditomorpha</taxon>
        <taxon>Strongyloidea</taxon>
        <taxon>Trichostrongylidae</taxon>
        <taxon>Trichostrongylus</taxon>
    </lineage>
</organism>
<dbReference type="SUPFAM" id="SSF55550">
    <property type="entry name" value="SH2 domain"/>
    <property type="match status" value="1"/>
</dbReference>
<dbReference type="InterPro" id="IPR036860">
    <property type="entry name" value="SH2_dom_sf"/>
</dbReference>
<name>A0AAN8I9U7_TRICO</name>